<dbReference type="AlphaFoldDB" id="A0AAD4L8V0"/>
<evidence type="ECO:0000313" key="1">
    <source>
        <dbReference type="EMBL" id="KAH8984839.1"/>
    </source>
</evidence>
<reference evidence="1" key="1">
    <citation type="submission" date="2022-01" db="EMBL/GenBank/DDBJ databases">
        <title>Comparative genomics reveals a dynamic genome evolution in the ectomycorrhizal milk-cap (Lactarius) mushrooms.</title>
        <authorList>
            <consortium name="DOE Joint Genome Institute"/>
            <person name="Lebreton A."/>
            <person name="Tang N."/>
            <person name="Kuo A."/>
            <person name="LaButti K."/>
            <person name="Drula E."/>
            <person name="Barry K."/>
            <person name="Clum A."/>
            <person name="Lipzen A."/>
            <person name="Mousain D."/>
            <person name="Ng V."/>
            <person name="Wang R."/>
            <person name="Wang X."/>
            <person name="Dai Y."/>
            <person name="Henrissat B."/>
            <person name="Grigoriev I.V."/>
            <person name="Guerin-Laguette A."/>
            <person name="Yu F."/>
            <person name="Martin F.M."/>
        </authorList>
    </citation>
    <scope>NUCLEOTIDE SEQUENCE</scope>
    <source>
        <strain evidence="1">QP</strain>
    </source>
</reference>
<keyword evidence="2" id="KW-1185">Reference proteome</keyword>
<accession>A0AAD4L8V0</accession>
<sequence length="146" mass="16621">MLLERMTPFSTYQTTIMADIKFWCLVIDHDHCPTFGEPFPVTVRHDDTIHDLKVKIMGTSGLPDLHRFTTANRIEIWMYFSSESGSKLSAKDCFHQTGRIICEVEFSESDDELRDVCHLGAARKVIDLELEEDEILLALVPSSESG</sequence>
<gene>
    <name evidence="1" type="ORF">EDB92DRAFT_1818905</name>
</gene>
<proteinExistence type="predicted"/>
<comment type="caution">
    <text evidence="1">The sequence shown here is derived from an EMBL/GenBank/DDBJ whole genome shotgun (WGS) entry which is preliminary data.</text>
</comment>
<evidence type="ECO:0000313" key="2">
    <source>
        <dbReference type="Proteomes" id="UP001201163"/>
    </source>
</evidence>
<protein>
    <submittedName>
        <fullName evidence="1">Uncharacterized protein</fullName>
    </submittedName>
</protein>
<dbReference type="CDD" id="cd17039">
    <property type="entry name" value="Ubl_ubiquitin_like"/>
    <property type="match status" value="1"/>
</dbReference>
<organism evidence="1 2">
    <name type="scientific">Lactarius akahatsu</name>
    <dbReference type="NCBI Taxonomy" id="416441"/>
    <lineage>
        <taxon>Eukaryota</taxon>
        <taxon>Fungi</taxon>
        <taxon>Dikarya</taxon>
        <taxon>Basidiomycota</taxon>
        <taxon>Agaricomycotina</taxon>
        <taxon>Agaricomycetes</taxon>
        <taxon>Russulales</taxon>
        <taxon>Russulaceae</taxon>
        <taxon>Lactarius</taxon>
    </lineage>
</organism>
<name>A0AAD4L8V0_9AGAM</name>
<dbReference type="EMBL" id="JAKELL010000071">
    <property type="protein sequence ID" value="KAH8984839.1"/>
    <property type="molecule type" value="Genomic_DNA"/>
</dbReference>
<dbReference type="Proteomes" id="UP001201163">
    <property type="component" value="Unassembled WGS sequence"/>
</dbReference>